<dbReference type="AlphaFoldDB" id="A0A397URZ0"/>
<evidence type="ECO:0000313" key="1">
    <source>
        <dbReference type="EMBL" id="RIB12361.1"/>
    </source>
</evidence>
<proteinExistence type="predicted"/>
<accession>A0A397URZ0</accession>
<evidence type="ECO:0000313" key="2">
    <source>
        <dbReference type="Proteomes" id="UP000266673"/>
    </source>
</evidence>
<dbReference type="EMBL" id="QKWP01001031">
    <property type="protein sequence ID" value="RIB12361.1"/>
    <property type="molecule type" value="Genomic_DNA"/>
</dbReference>
<dbReference type="Proteomes" id="UP000266673">
    <property type="component" value="Unassembled WGS sequence"/>
</dbReference>
<sequence length="54" mass="6313">MTLNVSVLILTEHSLNCFIFLILNFIRDCNSLFINISCTGNFYIYNKIEIDPLR</sequence>
<comment type="caution">
    <text evidence="1">The sequence shown here is derived from an EMBL/GenBank/DDBJ whole genome shotgun (WGS) entry which is preliminary data.</text>
</comment>
<protein>
    <submittedName>
        <fullName evidence="1">Uncharacterized protein</fullName>
    </submittedName>
</protein>
<organism evidence="1 2">
    <name type="scientific">Gigaspora rosea</name>
    <dbReference type="NCBI Taxonomy" id="44941"/>
    <lineage>
        <taxon>Eukaryota</taxon>
        <taxon>Fungi</taxon>
        <taxon>Fungi incertae sedis</taxon>
        <taxon>Mucoromycota</taxon>
        <taxon>Glomeromycotina</taxon>
        <taxon>Glomeromycetes</taxon>
        <taxon>Diversisporales</taxon>
        <taxon>Gigasporaceae</taxon>
        <taxon>Gigaspora</taxon>
    </lineage>
</organism>
<reference evidence="1 2" key="1">
    <citation type="submission" date="2018-06" db="EMBL/GenBank/DDBJ databases">
        <title>Comparative genomics reveals the genomic features of Rhizophagus irregularis, R. cerebriforme, R. diaphanum and Gigaspora rosea, and their symbiotic lifestyle signature.</title>
        <authorList>
            <person name="Morin E."/>
            <person name="San Clemente H."/>
            <person name="Chen E.C.H."/>
            <person name="De La Providencia I."/>
            <person name="Hainaut M."/>
            <person name="Kuo A."/>
            <person name="Kohler A."/>
            <person name="Murat C."/>
            <person name="Tang N."/>
            <person name="Roy S."/>
            <person name="Loubradou J."/>
            <person name="Henrissat B."/>
            <person name="Grigoriev I.V."/>
            <person name="Corradi N."/>
            <person name="Roux C."/>
            <person name="Martin F.M."/>
        </authorList>
    </citation>
    <scope>NUCLEOTIDE SEQUENCE [LARGE SCALE GENOMIC DNA]</scope>
    <source>
        <strain evidence="1 2">DAOM 194757</strain>
    </source>
</reference>
<keyword evidence="2" id="KW-1185">Reference proteome</keyword>
<name>A0A397URZ0_9GLOM</name>
<gene>
    <name evidence="1" type="ORF">C2G38_2101111</name>
</gene>